<keyword evidence="4 12" id="KW-0812">Transmembrane</keyword>
<evidence type="ECO:0000256" key="1">
    <source>
        <dbReference type="ARBA" id="ARBA00004167"/>
    </source>
</evidence>
<dbReference type="InterPro" id="IPR018764">
    <property type="entry name" value="RskA_C"/>
</dbReference>
<feature type="transmembrane region" description="Helical" evidence="12">
    <location>
        <begin position="133"/>
        <end position="156"/>
    </location>
</feature>
<dbReference type="OrthoDB" id="153510at2"/>
<dbReference type="RefSeq" id="WP_040270235.1">
    <property type="nucleotide sequence ID" value="NZ_JROO01000004.1"/>
</dbReference>
<keyword evidence="16" id="KW-1185">Reference proteome</keyword>
<dbReference type="STRING" id="183763.LP52_02025"/>
<feature type="region of interest" description="Disordered" evidence="11">
    <location>
        <begin position="77"/>
        <end position="123"/>
    </location>
</feature>
<sequence>MVSVPEHDVHGLTAAYAVDALSGEERERARRHIEECADCRRDLTEFHATTVRLAYAQAERPPEAVWERLRAAVPNVRRLPPETADSRPGPEGGAEGSASAHRAAAEADGGDTETGDGAHVVGMADRRRRGRRLPWVLAAASGVLVLVLGATVVAMGQRMEEMSEHTAKVESLLASSDTSMHEQPVTHSRAQATVFTSDRNDMVMIMVKGLPAPPEGMDYQMWYVDDSGMRSAGMLERSGEGMYSGMAGDMGSARQLGISLEPAGGMPEPSEEPMKVEL</sequence>
<evidence type="ECO:0000256" key="9">
    <source>
        <dbReference type="ARBA" id="ARBA00029829"/>
    </source>
</evidence>
<dbReference type="PANTHER" id="PTHR37461:SF1">
    <property type="entry name" value="ANTI-SIGMA-K FACTOR RSKA"/>
    <property type="match status" value="1"/>
</dbReference>
<accession>A0A0C2JGC1</accession>
<dbReference type="InterPro" id="IPR041916">
    <property type="entry name" value="Anti_sigma_zinc_sf"/>
</dbReference>
<evidence type="ECO:0000256" key="2">
    <source>
        <dbReference type="ARBA" id="ARBA00004236"/>
    </source>
</evidence>
<feature type="domain" description="Anti-sigma K factor RskA C-terminal" evidence="13">
    <location>
        <begin position="137"/>
        <end position="273"/>
    </location>
</feature>
<evidence type="ECO:0000313" key="16">
    <source>
        <dbReference type="Proteomes" id="UP000031675"/>
    </source>
</evidence>
<dbReference type="AlphaFoldDB" id="A0A0C2JGC1"/>
<protein>
    <recommendedName>
        <fullName evidence="10">Regulator of SigK</fullName>
    </recommendedName>
    <alternativeName>
        <fullName evidence="9">Sigma-K anti-sigma factor RskA</fullName>
    </alternativeName>
</protein>
<dbReference type="Pfam" id="PF13490">
    <property type="entry name" value="zf-HC2"/>
    <property type="match status" value="1"/>
</dbReference>
<evidence type="ECO:0000256" key="10">
    <source>
        <dbReference type="ARBA" id="ARBA00030803"/>
    </source>
</evidence>
<evidence type="ECO:0000259" key="14">
    <source>
        <dbReference type="Pfam" id="PF13490"/>
    </source>
</evidence>
<dbReference type="Proteomes" id="UP000031675">
    <property type="component" value="Unassembled WGS sequence"/>
</dbReference>
<name>A0A0C2JGC1_9ACTN</name>
<proteinExistence type="predicted"/>
<evidence type="ECO:0000256" key="5">
    <source>
        <dbReference type="ARBA" id="ARBA00022989"/>
    </source>
</evidence>
<dbReference type="InterPro" id="IPR051474">
    <property type="entry name" value="Anti-sigma-K/W_factor"/>
</dbReference>
<dbReference type="Gene3D" id="1.10.10.1320">
    <property type="entry name" value="Anti-sigma factor, zinc-finger domain"/>
    <property type="match status" value="1"/>
</dbReference>
<keyword evidence="3" id="KW-1003">Cell membrane</keyword>
<dbReference type="PANTHER" id="PTHR37461">
    <property type="entry name" value="ANTI-SIGMA-K FACTOR RSKA"/>
    <property type="match status" value="1"/>
</dbReference>
<evidence type="ECO:0000256" key="8">
    <source>
        <dbReference type="ARBA" id="ARBA00023163"/>
    </source>
</evidence>
<evidence type="ECO:0000256" key="4">
    <source>
        <dbReference type="ARBA" id="ARBA00022692"/>
    </source>
</evidence>
<dbReference type="InterPro" id="IPR027383">
    <property type="entry name" value="Znf_put"/>
</dbReference>
<keyword evidence="7 12" id="KW-0472">Membrane</keyword>
<evidence type="ECO:0000256" key="12">
    <source>
        <dbReference type="SAM" id="Phobius"/>
    </source>
</evidence>
<evidence type="ECO:0000313" key="15">
    <source>
        <dbReference type="EMBL" id="KII00352.1"/>
    </source>
</evidence>
<dbReference type="GO" id="GO:0006417">
    <property type="term" value="P:regulation of translation"/>
    <property type="evidence" value="ECO:0007669"/>
    <property type="project" value="TreeGrafter"/>
</dbReference>
<comment type="caution">
    <text evidence="15">The sequence shown here is derived from an EMBL/GenBank/DDBJ whole genome shotgun (WGS) entry which is preliminary data.</text>
</comment>
<dbReference type="GO" id="GO:0005886">
    <property type="term" value="C:plasma membrane"/>
    <property type="evidence" value="ECO:0007669"/>
    <property type="project" value="UniProtKB-SubCell"/>
</dbReference>
<comment type="subcellular location">
    <subcellularLocation>
        <location evidence="2">Cell membrane</location>
    </subcellularLocation>
    <subcellularLocation>
        <location evidence="1">Membrane</location>
        <topology evidence="1">Single-pass membrane protein</topology>
    </subcellularLocation>
</comment>
<dbReference type="GO" id="GO:0016989">
    <property type="term" value="F:sigma factor antagonist activity"/>
    <property type="evidence" value="ECO:0007669"/>
    <property type="project" value="TreeGrafter"/>
</dbReference>
<keyword evidence="6" id="KW-0805">Transcription regulation</keyword>
<evidence type="ECO:0000259" key="13">
    <source>
        <dbReference type="Pfam" id="PF10099"/>
    </source>
</evidence>
<gene>
    <name evidence="15" type="ORF">LP52_02025</name>
</gene>
<dbReference type="Pfam" id="PF10099">
    <property type="entry name" value="RskA_C"/>
    <property type="match status" value="1"/>
</dbReference>
<evidence type="ECO:0000256" key="6">
    <source>
        <dbReference type="ARBA" id="ARBA00023015"/>
    </source>
</evidence>
<feature type="domain" description="Putative zinc-finger" evidence="14">
    <location>
        <begin position="8"/>
        <end position="40"/>
    </location>
</feature>
<evidence type="ECO:0000256" key="11">
    <source>
        <dbReference type="SAM" id="MobiDB-lite"/>
    </source>
</evidence>
<keyword evidence="8" id="KW-0804">Transcription</keyword>
<keyword evidence="5 12" id="KW-1133">Transmembrane helix</keyword>
<evidence type="ECO:0000256" key="7">
    <source>
        <dbReference type="ARBA" id="ARBA00023136"/>
    </source>
</evidence>
<evidence type="ECO:0000256" key="3">
    <source>
        <dbReference type="ARBA" id="ARBA00022475"/>
    </source>
</evidence>
<reference evidence="16" key="1">
    <citation type="journal article" date="2015" name="Chem. Biol.">
        <title>Structure, bioactivity, and resistance mechanism of streptomonomicin, an unusual lasso Peptide from an understudied halophilic actinomycete.</title>
        <authorList>
            <person name="Metelev M."/>
            <person name="Tietz J.I."/>
            <person name="Melby J.O."/>
            <person name="Blair P.M."/>
            <person name="Zhu L."/>
            <person name="Livnat I."/>
            <person name="Severinov K."/>
            <person name="Mitchell D.A."/>
        </authorList>
    </citation>
    <scope>NUCLEOTIDE SEQUENCE [LARGE SCALE GENOMIC DNA]</scope>
    <source>
        <strain evidence="16">YIM 90003</strain>
    </source>
</reference>
<feature type="region of interest" description="Disordered" evidence="11">
    <location>
        <begin position="259"/>
        <end position="278"/>
    </location>
</feature>
<organism evidence="15 16">
    <name type="scientific">Streptomonospora alba</name>
    <dbReference type="NCBI Taxonomy" id="183763"/>
    <lineage>
        <taxon>Bacteria</taxon>
        <taxon>Bacillati</taxon>
        <taxon>Actinomycetota</taxon>
        <taxon>Actinomycetes</taxon>
        <taxon>Streptosporangiales</taxon>
        <taxon>Nocardiopsidaceae</taxon>
        <taxon>Streptomonospora</taxon>
    </lineage>
</organism>
<dbReference type="EMBL" id="JROO01000004">
    <property type="protein sequence ID" value="KII00352.1"/>
    <property type="molecule type" value="Genomic_DNA"/>
</dbReference>